<sequence>IYNCKLLININNANVHLINIVYSIYLLYVVNNYTKYPPSCARWLINKQ</sequence>
<dbReference type="HOGENOM" id="CLU_3162508_0_0_1"/>
<proteinExistence type="predicted"/>
<evidence type="ECO:0000313" key="1">
    <source>
        <dbReference type="EMBL" id="EMG45198.1"/>
    </source>
</evidence>
<feature type="non-terminal residue" evidence="1">
    <location>
        <position position="1"/>
    </location>
</feature>
<dbReference type="Proteomes" id="UP000011777">
    <property type="component" value="Unassembled WGS sequence"/>
</dbReference>
<comment type="caution">
    <text evidence="1">The sequence shown here is derived from an EMBL/GenBank/DDBJ whole genome shotgun (WGS) entry which is preliminary data.</text>
</comment>
<protein>
    <submittedName>
        <fullName evidence="1">Uncharacterized protein</fullName>
    </submittedName>
</protein>
<dbReference type="AlphaFoldDB" id="M3J007"/>
<name>M3J007_CANMX</name>
<reference evidence="1 2" key="1">
    <citation type="submission" date="2013-02" db="EMBL/GenBank/DDBJ databases">
        <title>Genome sequence of Candida maltosa Xu316, a potential industrial strain for xylitol and ethanol production.</title>
        <authorList>
            <person name="Yu J."/>
            <person name="Wang Q."/>
            <person name="Geng X."/>
            <person name="Bao W."/>
            <person name="He P."/>
            <person name="Cai J."/>
        </authorList>
    </citation>
    <scope>NUCLEOTIDE SEQUENCE [LARGE SCALE GENOMIC DNA]</scope>
    <source>
        <strain evidence="2">Xu316</strain>
    </source>
</reference>
<evidence type="ECO:0000313" key="2">
    <source>
        <dbReference type="Proteomes" id="UP000011777"/>
    </source>
</evidence>
<accession>M3J007</accession>
<gene>
    <name evidence="1" type="ORF">G210_5224</name>
</gene>
<keyword evidence="2" id="KW-1185">Reference proteome</keyword>
<organism evidence="1 2">
    <name type="scientific">Candida maltosa (strain Xu316)</name>
    <name type="common">Yeast</name>
    <dbReference type="NCBI Taxonomy" id="1245528"/>
    <lineage>
        <taxon>Eukaryota</taxon>
        <taxon>Fungi</taxon>
        <taxon>Dikarya</taxon>
        <taxon>Ascomycota</taxon>
        <taxon>Saccharomycotina</taxon>
        <taxon>Pichiomycetes</taxon>
        <taxon>Debaryomycetaceae</taxon>
        <taxon>Candida/Lodderomyces clade</taxon>
        <taxon>Candida</taxon>
    </lineage>
</organism>
<dbReference type="EMBL" id="AOGT01002931">
    <property type="protein sequence ID" value="EMG45198.1"/>
    <property type="molecule type" value="Genomic_DNA"/>
</dbReference>